<organism evidence="1 2">
    <name type="scientific">Arthrobacter sulfonylureivorans</name>
    <dbReference type="NCBI Taxonomy" id="2486855"/>
    <lineage>
        <taxon>Bacteria</taxon>
        <taxon>Bacillati</taxon>
        <taxon>Actinomycetota</taxon>
        <taxon>Actinomycetes</taxon>
        <taxon>Micrococcales</taxon>
        <taxon>Micrococcaceae</taxon>
        <taxon>Arthrobacter</taxon>
    </lineage>
</organism>
<sequence>MATTLATKSLTAQTASEAHDLLNAAVEELQSIAAIDGDCGILVTRTGPGQFTVELSDDVPYGITQESDLD</sequence>
<keyword evidence="2" id="KW-1185">Reference proteome</keyword>
<reference evidence="1 2" key="1">
    <citation type="submission" date="2022-03" db="EMBL/GenBank/DDBJ databases">
        <title>Isotopic signatures of nitrous oxide derived from detoxification processes.</title>
        <authorList>
            <person name="Behrendt U."/>
            <person name="Buchen C."/>
            <person name="Well R."/>
            <person name="Ulrich A."/>
            <person name="Rohe L."/>
            <person name="Kolb S."/>
            <person name="Schloter M."/>
            <person name="Horn M.A."/>
            <person name="Augustin J."/>
        </authorList>
    </citation>
    <scope>NUCLEOTIDE SEQUENCE [LARGE SCALE GENOMIC DNA]</scope>
    <source>
        <strain evidence="1 2">S4-C24</strain>
    </source>
</reference>
<dbReference type="EMBL" id="CP093326">
    <property type="protein sequence ID" value="UNK46397.1"/>
    <property type="molecule type" value="Genomic_DNA"/>
</dbReference>
<evidence type="ECO:0000313" key="1">
    <source>
        <dbReference type="EMBL" id="UNK46397.1"/>
    </source>
</evidence>
<proteinExistence type="predicted"/>
<dbReference type="Proteomes" id="UP000829069">
    <property type="component" value="Chromosome"/>
</dbReference>
<gene>
    <name evidence="1" type="ORF">MNQ99_03220</name>
</gene>
<name>A0ABY3WDK7_9MICC</name>
<dbReference type="RefSeq" id="WP_127512440.1">
    <property type="nucleotide sequence ID" value="NZ_CP093326.1"/>
</dbReference>
<protein>
    <submittedName>
        <fullName evidence="1">Uncharacterized protein</fullName>
    </submittedName>
</protein>
<evidence type="ECO:0000313" key="2">
    <source>
        <dbReference type="Proteomes" id="UP000829069"/>
    </source>
</evidence>
<accession>A0ABY3WDK7</accession>